<dbReference type="Proteomes" id="UP001169063">
    <property type="component" value="Unassembled WGS sequence"/>
</dbReference>
<sequence>MTAKTDAPEEAELPPACEECPMPITAWTSSDEGRSLAEGLNPNASPAEWAFARISRLIEDMEKQIDPEQEVAANLVGAPGGVALRIDDVGYWAPDLVMFYCETGDGRRVRIVQHYTQLSVALSAQPKPPEAPEPRRIGFQLRERLEKAAAEGAEAPKAEKVKAAT</sequence>
<protein>
    <submittedName>
        <fullName evidence="1">Uncharacterized protein</fullName>
    </submittedName>
</protein>
<organism evidence="1 2">
    <name type="scientific">Peiella sedimenti</name>
    <dbReference type="NCBI Taxonomy" id="3061083"/>
    <lineage>
        <taxon>Bacteria</taxon>
        <taxon>Pseudomonadati</taxon>
        <taxon>Pseudomonadota</taxon>
        <taxon>Alphaproteobacteria</taxon>
        <taxon>Caulobacterales</taxon>
        <taxon>Caulobacteraceae</taxon>
        <taxon>Peiella</taxon>
    </lineage>
</organism>
<accession>A0ABT8SID2</accession>
<evidence type="ECO:0000313" key="2">
    <source>
        <dbReference type="Proteomes" id="UP001169063"/>
    </source>
</evidence>
<name>A0ABT8SID2_9CAUL</name>
<dbReference type="RefSeq" id="WP_302108651.1">
    <property type="nucleotide sequence ID" value="NZ_JAUKTR010000001.1"/>
</dbReference>
<keyword evidence="2" id="KW-1185">Reference proteome</keyword>
<evidence type="ECO:0000313" key="1">
    <source>
        <dbReference type="EMBL" id="MDO1558231.1"/>
    </source>
</evidence>
<gene>
    <name evidence="1" type="ORF">Q0812_02140</name>
</gene>
<comment type="caution">
    <text evidence="1">The sequence shown here is derived from an EMBL/GenBank/DDBJ whole genome shotgun (WGS) entry which is preliminary data.</text>
</comment>
<proteinExistence type="predicted"/>
<dbReference type="EMBL" id="JAUKTR010000001">
    <property type="protein sequence ID" value="MDO1558231.1"/>
    <property type="molecule type" value="Genomic_DNA"/>
</dbReference>
<reference evidence="1" key="1">
    <citation type="submission" date="2023-07" db="EMBL/GenBank/DDBJ databases">
        <title>Brevundimonas soil sp. nov., isolated from the soil of chemical plant.</title>
        <authorList>
            <person name="Wu N."/>
        </authorList>
    </citation>
    <scope>NUCLEOTIDE SEQUENCE</scope>
    <source>
        <strain evidence="1">XZ-24</strain>
    </source>
</reference>